<feature type="transmembrane region" description="Helical" evidence="2">
    <location>
        <begin position="131"/>
        <end position="153"/>
    </location>
</feature>
<feature type="transmembrane region" description="Helical" evidence="2">
    <location>
        <begin position="274"/>
        <end position="296"/>
    </location>
</feature>
<keyword evidence="1" id="KW-0175">Coiled coil</keyword>
<dbReference type="Proteomes" id="UP000054600">
    <property type="component" value="Unassembled WGS sequence"/>
</dbReference>
<evidence type="ECO:0000256" key="2">
    <source>
        <dbReference type="SAM" id="Phobius"/>
    </source>
</evidence>
<organism evidence="3 4">
    <name type="scientific">Legionella shakespearei DSM 23087</name>
    <dbReference type="NCBI Taxonomy" id="1122169"/>
    <lineage>
        <taxon>Bacteria</taxon>
        <taxon>Pseudomonadati</taxon>
        <taxon>Pseudomonadota</taxon>
        <taxon>Gammaproteobacteria</taxon>
        <taxon>Legionellales</taxon>
        <taxon>Legionellaceae</taxon>
        <taxon>Legionella</taxon>
    </lineage>
</organism>
<dbReference type="RefSeq" id="WP_018578596.1">
    <property type="nucleotide sequence ID" value="NZ_KB892436.1"/>
</dbReference>
<evidence type="ECO:0000256" key="1">
    <source>
        <dbReference type="SAM" id="Coils"/>
    </source>
</evidence>
<name>A0A0W0YR30_9GAMM</name>
<dbReference type="PATRIC" id="fig|1122169.6.peg.2121"/>
<dbReference type="OrthoDB" id="5653038at2"/>
<dbReference type="eggNOG" id="ENOG5030CJH">
    <property type="taxonomic scope" value="Bacteria"/>
</dbReference>
<accession>A0A0W0YR30</accession>
<keyword evidence="2" id="KW-0812">Transmembrane</keyword>
<dbReference type="EMBL" id="LNYW01000049">
    <property type="protein sequence ID" value="KTD59151.1"/>
    <property type="molecule type" value="Genomic_DNA"/>
</dbReference>
<comment type="caution">
    <text evidence="3">The sequence shown here is derived from an EMBL/GenBank/DDBJ whole genome shotgun (WGS) entry which is preliminary data.</text>
</comment>
<sequence>MKSKIELSERSQKLIEQYIQACDPGITFSGASEATQLLALLNDEIIPACTATDNHEDIEFLRASLHAELLTDLFASLKGKASALNHTEEQSTLENKIKFVLLAGAGTLLAACEGFDSMATMLTVLALPAPVILGAGIFFSLLSLVVFYGFDLVQVSKNLGIKLMDAPKLLDIYLLQMNEIKAIRKKINSYNLAAMSLEELQQLEHIVSILEKRFQSVLRASKQFDAALNSNTMLIVKEVFSSAAGLLFFGSGFFAGQSVALYVLGLFITTVTPTFWPVILFSALVGVAAFSLYWYVQRVGVKQLISGWFGLDEEKITLLCDENKLEHNEEKLMSLKEKITSTRELMMRITNHQEQAESVGEISDEAGIFSPVKSEPTGEKAGANIYSFHHSRNATAPRRLQDESENYAAVFAYNNG</sequence>
<evidence type="ECO:0000313" key="3">
    <source>
        <dbReference type="EMBL" id="KTD59151.1"/>
    </source>
</evidence>
<protein>
    <submittedName>
        <fullName evidence="3">Coiled-coil protein</fullName>
    </submittedName>
</protein>
<keyword evidence="4" id="KW-1185">Reference proteome</keyword>
<feature type="transmembrane region" description="Helical" evidence="2">
    <location>
        <begin position="243"/>
        <end position="268"/>
    </location>
</feature>
<gene>
    <name evidence="3" type="ORF">Lsha_1847</name>
</gene>
<evidence type="ECO:0000313" key="4">
    <source>
        <dbReference type="Proteomes" id="UP000054600"/>
    </source>
</evidence>
<reference evidence="3 4" key="1">
    <citation type="submission" date="2015-11" db="EMBL/GenBank/DDBJ databases">
        <title>Genomic analysis of 38 Legionella species identifies large and diverse effector repertoires.</title>
        <authorList>
            <person name="Burstein D."/>
            <person name="Amaro F."/>
            <person name="Zusman T."/>
            <person name="Lifshitz Z."/>
            <person name="Cohen O."/>
            <person name="Gilbert J.A."/>
            <person name="Pupko T."/>
            <person name="Shuman H.A."/>
            <person name="Segal G."/>
        </authorList>
    </citation>
    <scope>NUCLEOTIDE SEQUENCE [LARGE SCALE GENOMIC DNA]</scope>
    <source>
        <strain evidence="3 4">ATCC 49655</strain>
    </source>
</reference>
<feature type="coiled-coil region" evidence="1">
    <location>
        <begin position="318"/>
        <end position="345"/>
    </location>
</feature>
<feature type="transmembrane region" description="Helical" evidence="2">
    <location>
        <begin position="99"/>
        <end position="125"/>
    </location>
</feature>
<proteinExistence type="predicted"/>
<keyword evidence="2" id="KW-1133">Transmembrane helix</keyword>
<dbReference type="AlphaFoldDB" id="A0A0W0YR30"/>
<keyword evidence="2" id="KW-0472">Membrane</keyword>